<evidence type="ECO:0000259" key="8">
    <source>
        <dbReference type="Pfam" id="PF08125"/>
    </source>
</evidence>
<sequence>MSRIVHLGLGAFFRAHQAWYTHAAPDAADWGIAAFTGRSAALADALRAQGCRYTLVIRGPETDETVEVTSISEAYAGTDAESWRRVWADPDTAIATMTVTEAAYADPAVIARLVDGLAARRAAGAGPLAIVPCDNLPDNGDVVRRAIQAQTAEDPGLDRWIAGHVSFVSTMVDRITPASAPGEPVVTEPFHEWVLAGDFPAGRPAWQAAGARFVADVRPHEQRKLWLLNGGHSLLAYAGGARGHETVADAVSDPACRAELERWWDEAARHLPLPAAEVAEYRAALLERWSNRRIRHRLEQIAMDGWQKIPVRILPVLRLERGAGRLPPGAVHALAAWVRHLRGGASSARAVLARLDPALAEDRDLVTAVTAAV</sequence>
<dbReference type="InterPro" id="IPR000669">
    <property type="entry name" value="Mannitol_DH"/>
</dbReference>
<feature type="domain" description="Mannitol dehydrogenase C-terminal" evidence="8">
    <location>
        <begin position="216"/>
        <end position="361"/>
    </location>
</feature>
<dbReference type="Gene3D" id="3.40.50.720">
    <property type="entry name" value="NAD(P)-binding Rossmann-like Domain"/>
    <property type="match status" value="1"/>
</dbReference>
<dbReference type="InterPro" id="IPR013118">
    <property type="entry name" value="Mannitol_DH_C"/>
</dbReference>
<dbReference type="PROSITE" id="PS00974">
    <property type="entry name" value="MANNITOL_DHGENASE"/>
    <property type="match status" value="1"/>
</dbReference>
<organism evidence="9 10">
    <name type="scientific">Dactylosporangium darangshiense</name>
    <dbReference type="NCBI Taxonomy" id="579108"/>
    <lineage>
        <taxon>Bacteria</taxon>
        <taxon>Bacillati</taxon>
        <taxon>Actinomycetota</taxon>
        <taxon>Actinomycetes</taxon>
        <taxon>Micromonosporales</taxon>
        <taxon>Micromonosporaceae</taxon>
        <taxon>Dactylosporangium</taxon>
    </lineage>
</organism>
<feature type="domain" description="Mannitol dehydrogenase N-terminal" evidence="7">
    <location>
        <begin position="3"/>
        <end position="207"/>
    </location>
</feature>
<dbReference type="InterPro" id="IPR050988">
    <property type="entry name" value="Mannitol_DH/Oxidoreductase"/>
</dbReference>
<dbReference type="Gene3D" id="1.10.1040.10">
    <property type="entry name" value="N-(1-d-carboxylethyl)-l-norvaline Dehydrogenase, domain 2"/>
    <property type="match status" value="1"/>
</dbReference>
<gene>
    <name evidence="9" type="ORF">GCM10022255_037660</name>
</gene>
<keyword evidence="10" id="KW-1185">Reference proteome</keyword>
<keyword evidence="4" id="KW-0560">Oxidoreductase</keyword>
<evidence type="ECO:0000256" key="2">
    <source>
        <dbReference type="ARBA" id="ARBA00012939"/>
    </source>
</evidence>
<comment type="caution">
    <text evidence="9">The sequence shown here is derived from an EMBL/GenBank/DDBJ whole genome shotgun (WGS) entry which is preliminary data.</text>
</comment>
<proteinExistence type="inferred from homology"/>
<dbReference type="Pfam" id="PF01232">
    <property type="entry name" value="Mannitol_dh"/>
    <property type="match status" value="1"/>
</dbReference>
<evidence type="ECO:0000256" key="6">
    <source>
        <dbReference type="ARBA" id="ARBA00048615"/>
    </source>
</evidence>
<dbReference type="SUPFAM" id="SSF48179">
    <property type="entry name" value="6-phosphogluconate dehydrogenase C-terminal domain-like"/>
    <property type="match status" value="1"/>
</dbReference>
<evidence type="ECO:0000313" key="9">
    <source>
        <dbReference type="EMBL" id="GAA4250197.1"/>
    </source>
</evidence>
<reference evidence="10" key="1">
    <citation type="journal article" date="2019" name="Int. J. Syst. Evol. Microbiol.">
        <title>The Global Catalogue of Microorganisms (GCM) 10K type strain sequencing project: providing services to taxonomists for standard genome sequencing and annotation.</title>
        <authorList>
            <consortium name="The Broad Institute Genomics Platform"/>
            <consortium name="The Broad Institute Genome Sequencing Center for Infectious Disease"/>
            <person name="Wu L."/>
            <person name="Ma J."/>
        </authorList>
    </citation>
    <scope>NUCLEOTIDE SEQUENCE [LARGE SCALE GENOMIC DNA]</scope>
    <source>
        <strain evidence="10">JCM 17441</strain>
    </source>
</reference>
<dbReference type="Proteomes" id="UP001500620">
    <property type="component" value="Unassembled WGS sequence"/>
</dbReference>
<evidence type="ECO:0000313" key="10">
    <source>
        <dbReference type="Proteomes" id="UP001500620"/>
    </source>
</evidence>
<dbReference type="InterPro" id="IPR023027">
    <property type="entry name" value="Mannitol_DH_CS"/>
</dbReference>
<dbReference type="PRINTS" id="PR00084">
    <property type="entry name" value="MTLDHDRGNASE"/>
</dbReference>
<keyword evidence="5" id="KW-0520">NAD</keyword>
<dbReference type="EMBL" id="BAABAT010000009">
    <property type="protein sequence ID" value="GAA4250197.1"/>
    <property type="molecule type" value="Genomic_DNA"/>
</dbReference>
<evidence type="ECO:0000256" key="4">
    <source>
        <dbReference type="ARBA" id="ARBA00023002"/>
    </source>
</evidence>
<dbReference type="InterPro" id="IPR013131">
    <property type="entry name" value="Mannitol_DH_N"/>
</dbReference>
<dbReference type="PANTHER" id="PTHR43362">
    <property type="entry name" value="MANNITOL DEHYDROGENASE DSF1-RELATED"/>
    <property type="match status" value="1"/>
</dbReference>
<dbReference type="EC" id="1.1.1.17" evidence="2"/>
<evidence type="ECO:0000256" key="1">
    <source>
        <dbReference type="ARBA" id="ARBA00006541"/>
    </source>
</evidence>
<evidence type="ECO:0000256" key="5">
    <source>
        <dbReference type="ARBA" id="ARBA00023027"/>
    </source>
</evidence>
<protein>
    <recommendedName>
        <fullName evidence="3">Mannitol-1-phosphate 5-dehydrogenase</fullName>
        <ecNumber evidence="2">1.1.1.17</ecNumber>
    </recommendedName>
</protein>
<evidence type="ECO:0000259" key="7">
    <source>
        <dbReference type="Pfam" id="PF01232"/>
    </source>
</evidence>
<comment type="similarity">
    <text evidence="1">Belongs to the mannitol dehydrogenase family.</text>
</comment>
<accession>A0ABP8D8V8</accession>
<comment type="catalytic activity">
    <reaction evidence="6">
        <text>D-mannitol 1-phosphate + NAD(+) = beta-D-fructose 6-phosphate + NADH + H(+)</text>
        <dbReference type="Rhea" id="RHEA:19661"/>
        <dbReference type="ChEBI" id="CHEBI:15378"/>
        <dbReference type="ChEBI" id="CHEBI:57540"/>
        <dbReference type="ChEBI" id="CHEBI:57634"/>
        <dbReference type="ChEBI" id="CHEBI:57945"/>
        <dbReference type="ChEBI" id="CHEBI:61381"/>
        <dbReference type="EC" id="1.1.1.17"/>
    </reaction>
</comment>
<dbReference type="InterPro" id="IPR036291">
    <property type="entry name" value="NAD(P)-bd_dom_sf"/>
</dbReference>
<evidence type="ECO:0000256" key="3">
    <source>
        <dbReference type="ARBA" id="ARBA00016219"/>
    </source>
</evidence>
<dbReference type="SUPFAM" id="SSF51735">
    <property type="entry name" value="NAD(P)-binding Rossmann-fold domains"/>
    <property type="match status" value="1"/>
</dbReference>
<dbReference type="InterPro" id="IPR013328">
    <property type="entry name" value="6PGD_dom2"/>
</dbReference>
<name>A0ABP8D8V8_9ACTN</name>
<dbReference type="PANTHER" id="PTHR43362:SF1">
    <property type="entry name" value="MANNITOL DEHYDROGENASE 2-RELATED"/>
    <property type="match status" value="1"/>
</dbReference>
<dbReference type="RefSeq" id="WP_345128302.1">
    <property type="nucleotide sequence ID" value="NZ_BAABAT010000009.1"/>
</dbReference>
<dbReference type="InterPro" id="IPR008927">
    <property type="entry name" value="6-PGluconate_DH-like_C_sf"/>
</dbReference>
<dbReference type="Pfam" id="PF08125">
    <property type="entry name" value="Mannitol_dh_C"/>
    <property type="match status" value="1"/>
</dbReference>